<accession>A0A3N4LTB9</accession>
<gene>
    <name evidence="1" type="ORF">L211DRAFT_168182</name>
</gene>
<evidence type="ECO:0000313" key="2">
    <source>
        <dbReference type="Proteomes" id="UP000267821"/>
    </source>
</evidence>
<sequence length="175" mass="19867">MVQPPSPWSEYYAIVPITNITILLARNALRTIRGFDKDDIFNVHYISITSSSATLGRLCKDLWGKLPLPRWRLRRLPCQNCSYQCRNVSGSPTMSIARERMGIYRFSFKDIPGSWQSLTRLSMIPEEGILVGIDAVVVSRPGDEPAIRDHANRVMGIVGFLFRNLYGYISVVECQ</sequence>
<dbReference type="Proteomes" id="UP000267821">
    <property type="component" value="Unassembled WGS sequence"/>
</dbReference>
<name>A0A3N4LTB9_9PEZI</name>
<organism evidence="1 2">
    <name type="scientific">Terfezia boudieri ATCC MYA-4762</name>
    <dbReference type="NCBI Taxonomy" id="1051890"/>
    <lineage>
        <taxon>Eukaryota</taxon>
        <taxon>Fungi</taxon>
        <taxon>Dikarya</taxon>
        <taxon>Ascomycota</taxon>
        <taxon>Pezizomycotina</taxon>
        <taxon>Pezizomycetes</taxon>
        <taxon>Pezizales</taxon>
        <taxon>Pezizaceae</taxon>
        <taxon>Terfezia</taxon>
    </lineage>
</organism>
<evidence type="ECO:0000313" key="1">
    <source>
        <dbReference type="EMBL" id="RPB24472.1"/>
    </source>
</evidence>
<reference evidence="1 2" key="1">
    <citation type="journal article" date="2018" name="Nat. Ecol. Evol.">
        <title>Pezizomycetes genomes reveal the molecular basis of ectomycorrhizal truffle lifestyle.</title>
        <authorList>
            <person name="Murat C."/>
            <person name="Payen T."/>
            <person name="Noel B."/>
            <person name="Kuo A."/>
            <person name="Morin E."/>
            <person name="Chen J."/>
            <person name="Kohler A."/>
            <person name="Krizsan K."/>
            <person name="Balestrini R."/>
            <person name="Da Silva C."/>
            <person name="Montanini B."/>
            <person name="Hainaut M."/>
            <person name="Levati E."/>
            <person name="Barry K.W."/>
            <person name="Belfiori B."/>
            <person name="Cichocki N."/>
            <person name="Clum A."/>
            <person name="Dockter R.B."/>
            <person name="Fauchery L."/>
            <person name="Guy J."/>
            <person name="Iotti M."/>
            <person name="Le Tacon F."/>
            <person name="Lindquist E.A."/>
            <person name="Lipzen A."/>
            <person name="Malagnac F."/>
            <person name="Mello A."/>
            <person name="Molinier V."/>
            <person name="Miyauchi S."/>
            <person name="Poulain J."/>
            <person name="Riccioni C."/>
            <person name="Rubini A."/>
            <person name="Sitrit Y."/>
            <person name="Splivallo R."/>
            <person name="Traeger S."/>
            <person name="Wang M."/>
            <person name="Zifcakova L."/>
            <person name="Wipf D."/>
            <person name="Zambonelli A."/>
            <person name="Paolocci F."/>
            <person name="Nowrousian M."/>
            <person name="Ottonello S."/>
            <person name="Baldrian P."/>
            <person name="Spatafora J.W."/>
            <person name="Henrissat B."/>
            <person name="Nagy L.G."/>
            <person name="Aury J.M."/>
            <person name="Wincker P."/>
            <person name="Grigoriev I.V."/>
            <person name="Bonfante P."/>
            <person name="Martin F.M."/>
        </authorList>
    </citation>
    <scope>NUCLEOTIDE SEQUENCE [LARGE SCALE GENOMIC DNA]</scope>
    <source>
        <strain evidence="1 2">ATCC MYA-4762</strain>
    </source>
</reference>
<dbReference type="EMBL" id="ML121541">
    <property type="protein sequence ID" value="RPB24472.1"/>
    <property type="molecule type" value="Genomic_DNA"/>
</dbReference>
<protein>
    <submittedName>
        <fullName evidence="1">Uncharacterized protein</fullName>
    </submittedName>
</protein>
<keyword evidence="2" id="KW-1185">Reference proteome</keyword>
<proteinExistence type="predicted"/>
<dbReference type="InParanoid" id="A0A3N4LTB9"/>
<dbReference type="AlphaFoldDB" id="A0A3N4LTB9"/>